<evidence type="ECO:0000313" key="2">
    <source>
        <dbReference type="EMBL" id="AYU80882.1"/>
    </source>
</evidence>
<dbReference type="OrthoDB" id="267987at2759"/>
<organism evidence="2 3">
    <name type="scientific">Leishmania donovani</name>
    <dbReference type="NCBI Taxonomy" id="5661"/>
    <lineage>
        <taxon>Eukaryota</taxon>
        <taxon>Discoba</taxon>
        <taxon>Euglenozoa</taxon>
        <taxon>Kinetoplastea</taxon>
        <taxon>Metakinetoplastina</taxon>
        <taxon>Trypanosomatida</taxon>
        <taxon>Trypanosomatidae</taxon>
        <taxon>Leishmaniinae</taxon>
        <taxon>Leishmania</taxon>
    </lineage>
</organism>
<sequence length="198" mass="20668">MKLFSYQSSVCGTLVLALCLLYCVLAASSTPAPTDLITVAGRVHVRNEVVQYVVVRVVDDKTGVVVRSAPLDATRSVSFANIASSAVSLEATVELPDHLFELDASSSVLKSAISTSSSTTPVQLTISTISKAEGAARKAPTPTAGSSGASAVLALMALVAGWCSRHKIVSVLDMPSLRMPKPRKVMGSFASSKRASMR</sequence>
<proteinExistence type="predicted"/>
<name>A0A3S7X383_LEIDO</name>
<protein>
    <submittedName>
        <fullName evidence="2">Uncharacterized protein</fullName>
    </submittedName>
</protein>
<dbReference type="VEuPathDB" id="TriTrypDB:LDHU3_30.1080"/>
<reference evidence="2 3" key="1">
    <citation type="journal article" date="2018" name="Sci. Rep.">
        <title>A complete Leishmania donovani reference genome identifies novel genetic variations associated with virulence.</title>
        <authorList>
            <person name="Lypaczewski P."/>
            <person name="Hoshizaki J."/>
            <person name="Zhang W.-W."/>
            <person name="McCall L.-I."/>
            <person name="Torcivia-Rodriguez J."/>
            <person name="Simonyan V."/>
            <person name="Kaur A."/>
            <person name="Dewar K."/>
            <person name="Matlashewski G."/>
        </authorList>
    </citation>
    <scope>NUCLEOTIDE SEQUENCE [LARGE SCALE GENOMIC DNA]</scope>
    <source>
        <strain evidence="2 3">LdCL</strain>
    </source>
</reference>
<evidence type="ECO:0000256" key="1">
    <source>
        <dbReference type="SAM" id="SignalP"/>
    </source>
</evidence>
<feature type="signal peptide" evidence="1">
    <location>
        <begin position="1"/>
        <end position="26"/>
    </location>
</feature>
<evidence type="ECO:0000313" key="3">
    <source>
        <dbReference type="Proteomes" id="UP000274082"/>
    </source>
</evidence>
<keyword evidence="3" id="KW-1185">Reference proteome</keyword>
<dbReference type="Proteomes" id="UP000274082">
    <property type="component" value="Chromosome 30"/>
</dbReference>
<keyword evidence="1" id="KW-0732">Signal</keyword>
<feature type="chain" id="PRO_5019055821" evidence="1">
    <location>
        <begin position="27"/>
        <end position="198"/>
    </location>
</feature>
<dbReference type="AlphaFoldDB" id="A0A3S7X383"/>
<dbReference type="VEuPathDB" id="TriTrypDB:LdCL_300013700"/>
<dbReference type="EMBL" id="CP029529">
    <property type="protein sequence ID" value="AYU80882.1"/>
    <property type="molecule type" value="Genomic_DNA"/>
</dbReference>
<accession>A0A3S7X383</accession>
<gene>
    <name evidence="2" type="ORF">LdCL_300013700</name>
</gene>
<dbReference type="VEuPathDB" id="TriTrypDB:LdBPK_300860.1"/>